<organism evidence="1">
    <name type="scientific">Magnetococcus massalia (strain MO-1)</name>
    <dbReference type="NCBI Taxonomy" id="451514"/>
    <lineage>
        <taxon>Bacteria</taxon>
        <taxon>Pseudomonadati</taxon>
        <taxon>Pseudomonadota</taxon>
        <taxon>Magnetococcia</taxon>
        <taxon>Magnetococcales</taxon>
        <taxon>Magnetococcaceae</taxon>
        <taxon>Magnetococcus</taxon>
    </lineage>
</organism>
<evidence type="ECO:0008006" key="2">
    <source>
        <dbReference type="Google" id="ProtNLM"/>
    </source>
</evidence>
<name>A0A1S7LH61_MAGMO</name>
<dbReference type="InterPro" id="IPR021497">
    <property type="entry name" value="GTA_holin_3TM"/>
</dbReference>
<gene>
    <name evidence="1" type="ORF">MAGMO_1262</name>
</gene>
<evidence type="ECO:0000313" key="1">
    <source>
        <dbReference type="EMBL" id="CRH05454.1"/>
    </source>
</evidence>
<reference evidence="1" key="1">
    <citation type="submission" date="2015-04" db="EMBL/GenBank/DDBJ databases">
        <authorList>
            <person name="Syromyatnikov M.Y."/>
            <person name="Popov V.N."/>
        </authorList>
    </citation>
    <scope>NUCLEOTIDE SEQUENCE</scope>
    <source>
        <strain evidence="1">MO-1</strain>
    </source>
</reference>
<accession>A0A1S7LH61</accession>
<protein>
    <recommendedName>
        <fullName evidence="2">Holin of 3TMs, for gene-transfer release</fullName>
    </recommendedName>
</protein>
<sequence length="151" mass="16597">MSILTMLGMAKGAGEALATPVEAVGKALDKLFTSDEERAKGEFVLAQLRQQPHLLQAEWGKLEAQHRSVFVAGWRPFIGWVAGLSLAAYYIPKFLVATAVWGWWCWQAISAGGVELPSYPIEDEENLIELVMALLGLGALRTWEKTVGKAR</sequence>
<dbReference type="Pfam" id="PF11351">
    <property type="entry name" value="GTA_holin_3TM"/>
    <property type="match status" value="1"/>
</dbReference>
<proteinExistence type="predicted"/>
<dbReference type="AlphaFoldDB" id="A0A1S7LH61"/>
<dbReference type="EMBL" id="LO017727">
    <property type="protein sequence ID" value="CRH05454.1"/>
    <property type="molecule type" value="Genomic_DNA"/>
</dbReference>